<evidence type="ECO:0000256" key="2">
    <source>
        <dbReference type="ARBA" id="ARBA00004496"/>
    </source>
</evidence>
<dbReference type="GO" id="GO:0003723">
    <property type="term" value="F:RNA binding"/>
    <property type="evidence" value="ECO:0007669"/>
    <property type="project" value="UniProtKB-UniRule"/>
</dbReference>
<dbReference type="Pfam" id="PF17876">
    <property type="entry name" value="CSD2"/>
    <property type="match status" value="1"/>
</dbReference>
<dbReference type="GO" id="GO:0008859">
    <property type="term" value="F:exoribonuclease II activity"/>
    <property type="evidence" value="ECO:0007669"/>
    <property type="project" value="UniProtKB-UniRule"/>
</dbReference>
<dbReference type="Proteomes" id="UP000824176">
    <property type="component" value="Unassembled WGS sequence"/>
</dbReference>
<evidence type="ECO:0000313" key="10">
    <source>
        <dbReference type="EMBL" id="HIZ88722.1"/>
    </source>
</evidence>
<dbReference type="PANTHER" id="PTHR23355:SF9">
    <property type="entry name" value="DIS3-LIKE EXONUCLEASE 2"/>
    <property type="match status" value="1"/>
</dbReference>
<dbReference type="InterPro" id="IPR040476">
    <property type="entry name" value="CSD2"/>
</dbReference>
<dbReference type="Pfam" id="PF08206">
    <property type="entry name" value="OB_RNB"/>
    <property type="match status" value="1"/>
</dbReference>
<protein>
    <recommendedName>
        <fullName evidence="8">Ribonuclease R</fullName>
        <shortName evidence="8">RNase R</shortName>
        <ecNumber evidence="8">3.1.13.1</ecNumber>
    </recommendedName>
</protein>
<comment type="subcellular location">
    <subcellularLocation>
        <location evidence="2 8">Cytoplasm</location>
    </subcellularLocation>
</comment>
<comment type="similarity">
    <text evidence="8">Belongs to the RNR ribonuclease family. RNase R subfamily.</text>
</comment>
<accession>A0A9D2GRM4</accession>
<dbReference type="NCBIfam" id="TIGR02063">
    <property type="entry name" value="RNase_R"/>
    <property type="match status" value="1"/>
</dbReference>
<keyword evidence="5 8" id="KW-0378">Hydrolase</keyword>
<dbReference type="GO" id="GO:0005829">
    <property type="term" value="C:cytosol"/>
    <property type="evidence" value="ECO:0007669"/>
    <property type="project" value="TreeGrafter"/>
</dbReference>
<comment type="catalytic activity">
    <reaction evidence="1 8">
        <text>Exonucleolytic cleavage in the 3'- to 5'-direction to yield nucleoside 5'-phosphates.</text>
        <dbReference type="EC" id="3.1.13.1"/>
    </reaction>
</comment>
<keyword evidence="7 8" id="KW-0694">RNA-binding</keyword>
<dbReference type="InterPro" id="IPR011805">
    <property type="entry name" value="RNase_R"/>
</dbReference>
<proteinExistence type="inferred from homology"/>
<dbReference type="InterPro" id="IPR050180">
    <property type="entry name" value="RNR_Ribonuclease"/>
</dbReference>
<dbReference type="Gene3D" id="2.40.50.140">
    <property type="entry name" value="Nucleic acid-binding proteins"/>
    <property type="match status" value="2"/>
</dbReference>
<name>A0A9D2GRM4_9BACT</name>
<evidence type="ECO:0000256" key="3">
    <source>
        <dbReference type="ARBA" id="ARBA00022490"/>
    </source>
</evidence>
<dbReference type="SMART" id="SM00955">
    <property type="entry name" value="RNB"/>
    <property type="match status" value="1"/>
</dbReference>
<dbReference type="SMART" id="SM00357">
    <property type="entry name" value="CSP"/>
    <property type="match status" value="1"/>
</dbReference>
<dbReference type="PANTHER" id="PTHR23355">
    <property type="entry name" value="RIBONUCLEASE"/>
    <property type="match status" value="1"/>
</dbReference>
<dbReference type="PROSITE" id="PS01175">
    <property type="entry name" value="RIBONUCLEASE_II"/>
    <property type="match status" value="1"/>
</dbReference>
<dbReference type="InterPro" id="IPR013223">
    <property type="entry name" value="RNase_B_OB_dom"/>
</dbReference>
<dbReference type="GO" id="GO:0006402">
    <property type="term" value="P:mRNA catabolic process"/>
    <property type="evidence" value="ECO:0007669"/>
    <property type="project" value="TreeGrafter"/>
</dbReference>
<gene>
    <name evidence="8 10" type="primary">rnr</name>
    <name evidence="10" type="ORF">H9804_02160</name>
</gene>
<dbReference type="EC" id="3.1.13.1" evidence="8"/>
<evidence type="ECO:0000256" key="7">
    <source>
        <dbReference type="ARBA" id="ARBA00022884"/>
    </source>
</evidence>
<comment type="caution">
    <text evidence="10">The sequence shown here is derived from an EMBL/GenBank/DDBJ whole genome shotgun (WGS) entry which is preliminary data.</text>
</comment>
<dbReference type="SUPFAM" id="SSF50249">
    <property type="entry name" value="Nucleic acid-binding proteins"/>
    <property type="match status" value="4"/>
</dbReference>
<evidence type="ECO:0000259" key="9">
    <source>
        <dbReference type="PROSITE" id="PS50126"/>
    </source>
</evidence>
<sequence>MDNKLRKKAEKILSQFPHISSYELADILNIDERQARKLIKNLPQDILEENVRKFIKDKKPEKKSDNNAYKKSHIGEVLKGTVSIHKDGYGFFIPDDKNIEDAFIHPKKLKGAAHNDICLARIGIYKGKREAEVVQIIERGIEQVVGVVEKYRSSYRVIPFSRNFQGHFIIKNCPVALHDDDVVLCKIERYPSGHNYASGRIIEKIGTLSDKDIDNKIIMYKYSLSGSFPETVMQECSLIENGTFKINKKDLTDFRDIYTVTIDGESARDFDDAISIFKKGSDYELYVHIADVSRYVQRGSHLNMEAQARGTSVYFPEFAIPMLPEVLSNGVCSLVPHEDRFTVTCRMVFDKNGHKKVAEFYRSIINSNHRLTYTFVNQVFNEKAESEDEKLVPFLNTAKELTDILLAKRQKDGVIDFDLPEAEFIFDDNGEILDIKPYERGLAERLIECFMIAANESAAEFFEENDLKGIYRVHDEPDTKKIDDWVEMARNFGLKVPPLEYPVTPETVAELSKIASSSKHADLLGSLLVRSMMRAEYTTENKGHFGLASSAYTHFTSPIRRYPDLLVHRALLSALKLGSISEQLEELKELAAHCSKRERVAQDAEHDIGSFKKLEYISNHYDDVFTGYINRITGNGIFIYIEKLMMTGYIDYSYIDFDIFYKYGETATGERTGERYRVGDKIRVIPYKIDIMLLQADFTIYRKKGKKK</sequence>
<keyword evidence="4 8" id="KW-0540">Nuclease</keyword>
<dbReference type="HAMAP" id="MF_01895">
    <property type="entry name" value="RNase_R"/>
    <property type="match status" value="1"/>
</dbReference>
<evidence type="ECO:0000256" key="4">
    <source>
        <dbReference type="ARBA" id="ARBA00022722"/>
    </source>
</evidence>
<dbReference type="InterPro" id="IPR003029">
    <property type="entry name" value="S1_domain"/>
</dbReference>
<evidence type="ECO:0000256" key="6">
    <source>
        <dbReference type="ARBA" id="ARBA00022839"/>
    </source>
</evidence>
<evidence type="ECO:0000256" key="1">
    <source>
        <dbReference type="ARBA" id="ARBA00001849"/>
    </source>
</evidence>
<organism evidence="10 11">
    <name type="scientific">Candidatus Mucispirillum faecigallinarum</name>
    <dbReference type="NCBI Taxonomy" id="2838699"/>
    <lineage>
        <taxon>Bacteria</taxon>
        <taxon>Pseudomonadati</taxon>
        <taxon>Deferribacterota</taxon>
        <taxon>Deferribacteres</taxon>
        <taxon>Deferribacterales</taxon>
        <taxon>Mucispirillaceae</taxon>
        <taxon>Mucispirillum</taxon>
    </lineage>
</organism>
<reference evidence="10" key="1">
    <citation type="journal article" date="2021" name="PeerJ">
        <title>Extensive microbial diversity within the chicken gut microbiome revealed by metagenomics and culture.</title>
        <authorList>
            <person name="Gilroy R."/>
            <person name="Ravi A."/>
            <person name="Getino M."/>
            <person name="Pursley I."/>
            <person name="Horton D.L."/>
            <person name="Alikhan N.F."/>
            <person name="Baker D."/>
            <person name="Gharbi K."/>
            <person name="Hall N."/>
            <person name="Watson M."/>
            <person name="Adriaenssens E.M."/>
            <person name="Foster-Nyarko E."/>
            <person name="Jarju S."/>
            <person name="Secka A."/>
            <person name="Antonio M."/>
            <person name="Oren A."/>
            <person name="Chaudhuri R.R."/>
            <person name="La Ragione R."/>
            <person name="Hildebrand F."/>
            <person name="Pallen M.J."/>
        </authorList>
    </citation>
    <scope>NUCLEOTIDE SEQUENCE</scope>
    <source>
        <strain evidence="10">ChiW4-1371</strain>
    </source>
</reference>
<dbReference type="InterPro" id="IPR012340">
    <property type="entry name" value="NA-bd_OB-fold"/>
</dbReference>
<dbReference type="Pfam" id="PF00773">
    <property type="entry name" value="RNB"/>
    <property type="match status" value="1"/>
</dbReference>
<dbReference type="InterPro" id="IPR004476">
    <property type="entry name" value="RNase_II/RNase_R"/>
</dbReference>
<dbReference type="InterPro" id="IPR022966">
    <property type="entry name" value="RNase_II/R_CS"/>
</dbReference>
<feature type="domain" description="S1 motif" evidence="9">
    <location>
        <begin position="622"/>
        <end position="703"/>
    </location>
</feature>
<keyword evidence="3 8" id="KW-0963">Cytoplasm</keyword>
<dbReference type="AlphaFoldDB" id="A0A9D2GRM4"/>
<comment type="function">
    <text evidence="8">3'-5' exoribonuclease that releases 5'-nucleoside monophosphates and is involved in maturation of structured RNAs.</text>
</comment>
<dbReference type="InterPro" id="IPR011129">
    <property type="entry name" value="CSD"/>
</dbReference>
<reference evidence="10" key="2">
    <citation type="submission" date="2021-04" db="EMBL/GenBank/DDBJ databases">
        <authorList>
            <person name="Gilroy R."/>
        </authorList>
    </citation>
    <scope>NUCLEOTIDE SEQUENCE</scope>
    <source>
        <strain evidence="10">ChiW4-1371</strain>
    </source>
</reference>
<evidence type="ECO:0000256" key="5">
    <source>
        <dbReference type="ARBA" id="ARBA00022801"/>
    </source>
</evidence>
<evidence type="ECO:0000256" key="8">
    <source>
        <dbReference type="HAMAP-Rule" id="MF_01895"/>
    </source>
</evidence>
<dbReference type="EMBL" id="DXAQ01000032">
    <property type="protein sequence ID" value="HIZ88722.1"/>
    <property type="molecule type" value="Genomic_DNA"/>
</dbReference>
<dbReference type="PROSITE" id="PS50126">
    <property type="entry name" value="S1"/>
    <property type="match status" value="1"/>
</dbReference>
<evidence type="ECO:0000313" key="11">
    <source>
        <dbReference type="Proteomes" id="UP000824176"/>
    </source>
</evidence>
<keyword evidence="6 8" id="KW-0269">Exonuclease</keyword>
<dbReference type="InterPro" id="IPR001900">
    <property type="entry name" value="RNase_II/R"/>
</dbReference>
<dbReference type="NCBIfam" id="TIGR00358">
    <property type="entry name" value="3_prime_RNase"/>
    <property type="match status" value="1"/>
</dbReference>